<evidence type="ECO:0000313" key="2">
    <source>
        <dbReference type="EMBL" id="MBB5015696.1"/>
    </source>
</evidence>
<protein>
    <submittedName>
        <fullName evidence="2">Uncharacterized protein</fullName>
    </submittedName>
</protein>
<organism evidence="2 3">
    <name type="scientific">Rehaibacterium terrae</name>
    <dbReference type="NCBI Taxonomy" id="1341696"/>
    <lineage>
        <taxon>Bacteria</taxon>
        <taxon>Pseudomonadati</taxon>
        <taxon>Pseudomonadota</taxon>
        <taxon>Gammaproteobacteria</taxon>
        <taxon>Lysobacterales</taxon>
        <taxon>Lysobacteraceae</taxon>
        <taxon>Rehaibacterium</taxon>
    </lineage>
</organism>
<keyword evidence="1" id="KW-0732">Signal</keyword>
<sequence>MRMPFRLAPALALLLGMATTAAAQSLPVSVNVSGNVATARVGLSTAPLADLTLSFDDASNLSASSLGISAELVSLTDPTLLARLPDASLTTIPADFPVLITIEPPALAGLSFRRTVNVEIHTHLLAYTAGTPYRVFKAPLGGAFREITREVLPGSVRARTSTGSFSQFLILADLRSSRDAIAEKFGWLRGQTAALSGTTRAALESRIDAAEAAVAGDDFAEAIAQLDAFSAEVAAQAGTAIPQQWRALRDQHNVAGELLSGAATLKFSIGFLRDYGY</sequence>
<gene>
    <name evidence="2" type="ORF">HNQ58_001600</name>
</gene>
<evidence type="ECO:0000313" key="3">
    <source>
        <dbReference type="Proteomes" id="UP000519004"/>
    </source>
</evidence>
<evidence type="ECO:0000256" key="1">
    <source>
        <dbReference type="SAM" id="SignalP"/>
    </source>
</evidence>
<dbReference type="Proteomes" id="UP000519004">
    <property type="component" value="Unassembled WGS sequence"/>
</dbReference>
<reference evidence="2 3" key="1">
    <citation type="submission" date="2020-08" db="EMBL/GenBank/DDBJ databases">
        <title>Genomic Encyclopedia of Type Strains, Phase IV (KMG-IV): sequencing the most valuable type-strain genomes for metagenomic binning, comparative biology and taxonomic classification.</title>
        <authorList>
            <person name="Goeker M."/>
        </authorList>
    </citation>
    <scope>NUCLEOTIDE SEQUENCE [LARGE SCALE GENOMIC DNA]</scope>
    <source>
        <strain evidence="2 3">DSM 25897</strain>
    </source>
</reference>
<dbReference type="AlphaFoldDB" id="A0A7W7Y073"/>
<dbReference type="EMBL" id="JACHHX010000009">
    <property type="protein sequence ID" value="MBB5015696.1"/>
    <property type="molecule type" value="Genomic_DNA"/>
</dbReference>
<dbReference type="RefSeq" id="WP_246417172.1">
    <property type="nucleotide sequence ID" value="NZ_JACHHX010000009.1"/>
</dbReference>
<dbReference type="Pfam" id="PF20396">
    <property type="entry name" value="DUF6689"/>
    <property type="match status" value="1"/>
</dbReference>
<name>A0A7W7Y073_9GAMM</name>
<dbReference type="InterPro" id="IPR046511">
    <property type="entry name" value="DUF6689"/>
</dbReference>
<feature type="signal peptide" evidence="1">
    <location>
        <begin position="1"/>
        <end position="23"/>
    </location>
</feature>
<comment type="caution">
    <text evidence="2">The sequence shown here is derived from an EMBL/GenBank/DDBJ whole genome shotgun (WGS) entry which is preliminary data.</text>
</comment>
<proteinExistence type="predicted"/>
<keyword evidence="3" id="KW-1185">Reference proteome</keyword>
<feature type="chain" id="PRO_5031043303" evidence="1">
    <location>
        <begin position="24"/>
        <end position="277"/>
    </location>
</feature>
<accession>A0A7W7Y073</accession>